<dbReference type="EMBL" id="JARKIF010000045">
    <property type="protein sequence ID" value="KAJ7608411.1"/>
    <property type="molecule type" value="Genomic_DNA"/>
</dbReference>
<accession>A0AAD7B326</accession>
<sequence>MLSISVAGGIGGAGGVSPKIGGERCDAGGAQVDSEAAKLTQNLALVGGTAGAGGQGGDQGGDGGYGNTAALLLPLLTAEDIHLLPPRLALKEFCDNCGLEDVYLKLNAQGYRRVAAVAVASPQKLMDACKLREGDIDELKVEMQALIGSRNVPIVQASVTIDLP</sequence>
<keyword evidence="2" id="KW-1185">Reference proteome</keyword>
<organism evidence="1 2">
    <name type="scientific">Roridomyces roridus</name>
    <dbReference type="NCBI Taxonomy" id="1738132"/>
    <lineage>
        <taxon>Eukaryota</taxon>
        <taxon>Fungi</taxon>
        <taxon>Dikarya</taxon>
        <taxon>Basidiomycota</taxon>
        <taxon>Agaricomycotina</taxon>
        <taxon>Agaricomycetes</taxon>
        <taxon>Agaricomycetidae</taxon>
        <taxon>Agaricales</taxon>
        <taxon>Marasmiineae</taxon>
        <taxon>Mycenaceae</taxon>
        <taxon>Roridomyces</taxon>
    </lineage>
</organism>
<dbReference type="AlphaFoldDB" id="A0AAD7B326"/>
<evidence type="ECO:0000313" key="1">
    <source>
        <dbReference type="EMBL" id="KAJ7608411.1"/>
    </source>
</evidence>
<evidence type="ECO:0000313" key="2">
    <source>
        <dbReference type="Proteomes" id="UP001221142"/>
    </source>
</evidence>
<reference evidence="1" key="1">
    <citation type="submission" date="2023-03" db="EMBL/GenBank/DDBJ databases">
        <title>Massive genome expansion in bonnet fungi (Mycena s.s.) driven by repeated elements and novel gene families across ecological guilds.</title>
        <authorList>
            <consortium name="Lawrence Berkeley National Laboratory"/>
            <person name="Harder C.B."/>
            <person name="Miyauchi S."/>
            <person name="Viragh M."/>
            <person name="Kuo A."/>
            <person name="Thoen E."/>
            <person name="Andreopoulos B."/>
            <person name="Lu D."/>
            <person name="Skrede I."/>
            <person name="Drula E."/>
            <person name="Henrissat B."/>
            <person name="Morin E."/>
            <person name="Kohler A."/>
            <person name="Barry K."/>
            <person name="LaButti K."/>
            <person name="Morin E."/>
            <person name="Salamov A."/>
            <person name="Lipzen A."/>
            <person name="Mereny Z."/>
            <person name="Hegedus B."/>
            <person name="Baldrian P."/>
            <person name="Stursova M."/>
            <person name="Weitz H."/>
            <person name="Taylor A."/>
            <person name="Grigoriev I.V."/>
            <person name="Nagy L.G."/>
            <person name="Martin F."/>
            <person name="Kauserud H."/>
        </authorList>
    </citation>
    <scope>NUCLEOTIDE SEQUENCE</scope>
    <source>
        <strain evidence="1">9284</strain>
    </source>
</reference>
<name>A0AAD7B326_9AGAR</name>
<protein>
    <submittedName>
        <fullName evidence="1">Uncharacterized protein</fullName>
    </submittedName>
</protein>
<comment type="caution">
    <text evidence="1">The sequence shown here is derived from an EMBL/GenBank/DDBJ whole genome shotgun (WGS) entry which is preliminary data.</text>
</comment>
<dbReference type="Proteomes" id="UP001221142">
    <property type="component" value="Unassembled WGS sequence"/>
</dbReference>
<gene>
    <name evidence="1" type="ORF">FB45DRAFT_946649</name>
</gene>
<proteinExistence type="predicted"/>